<gene>
    <name evidence="2" type="ORF">CLV27_0769</name>
</gene>
<dbReference type="OrthoDB" id="11447at2"/>
<dbReference type="Pfam" id="PF07238">
    <property type="entry name" value="PilZ"/>
    <property type="match status" value="1"/>
</dbReference>
<protein>
    <submittedName>
        <fullName evidence="2">PilZ domain-containing protein</fullName>
    </submittedName>
</protein>
<sequence length="351" mass="40521">MGKILSEKFISEYKEKFTETFVEQSKKLSRCILSENAVRTLAINIYDTIFILNSKEKFHKLLKKALESNVDFSECLTKSMMILIKDYVDHLITISPSIDELKRLIEHVESYLVEATRVQREYIEALRKESEKAGEKAVKKTFMNVFSLIKEKQIPVKAITFFKQVPVACNATVVQTEESGITLSLENCSYLKAFYESKITYLKISNAPKPVKAEVIEFHPERKQIKISNLSFEEIPQEKRKYVRVEPEESFSVVVESERGKLTGIVADISIGGIGVLFHVNPELLPGNKVKVSFPLDGKRMIVDGEVRYITEQDKLYRMGIQFHLKPKEEEAISEYIMRRQFEILKELKAF</sequence>
<feature type="domain" description="PilZ" evidence="1">
    <location>
        <begin position="238"/>
        <end position="338"/>
    </location>
</feature>
<dbReference type="EMBL" id="SMFV01000002">
    <property type="protein sequence ID" value="TCK05342.1"/>
    <property type="molecule type" value="Genomic_DNA"/>
</dbReference>
<dbReference type="SUPFAM" id="SSF141371">
    <property type="entry name" value="PilZ domain-like"/>
    <property type="match status" value="1"/>
</dbReference>
<dbReference type="GO" id="GO:0035438">
    <property type="term" value="F:cyclic-di-GMP binding"/>
    <property type="evidence" value="ECO:0007669"/>
    <property type="project" value="InterPro"/>
</dbReference>
<proteinExistence type="predicted"/>
<evidence type="ECO:0000313" key="2">
    <source>
        <dbReference type="EMBL" id="TCK05342.1"/>
    </source>
</evidence>
<evidence type="ECO:0000259" key="1">
    <source>
        <dbReference type="Pfam" id="PF07238"/>
    </source>
</evidence>
<comment type="caution">
    <text evidence="2">The sequence shown here is derived from an EMBL/GenBank/DDBJ whole genome shotgun (WGS) entry which is preliminary data.</text>
</comment>
<reference evidence="2 3" key="1">
    <citation type="submission" date="2019-03" db="EMBL/GenBank/DDBJ databases">
        <title>Genomic Encyclopedia of Archaeal and Bacterial Type Strains, Phase II (KMG-II): from individual species to whole genera.</title>
        <authorList>
            <person name="Goeker M."/>
        </authorList>
    </citation>
    <scope>NUCLEOTIDE SEQUENCE [LARGE SCALE GENOMIC DNA]</scope>
    <source>
        <strain evidence="2 3">DSM 24425</strain>
    </source>
</reference>
<accession>A0A4R1GLR3</accession>
<keyword evidence="3" id="KW-1185">Reference proteome</keyword>
<dbReference type="RefSeq" id="WP_132525966.1">
    <property type="nucleotide sequence ID" value="NZ_SMFV01000002.1"/>
</dbReference>
<dbReference type="InterPro" id="IPR009875">
    <property type="entry name" value="PilZ_domain"/>
</dbReference>
<evidence type="ECO:0000313" key="3">
    <source>
        <dbReference type="Proteomes" id="UP000295777"/>
    </source>
</evidence>
<dbReference type="Proteomes" id="UP000295777">
    <property type="component" value="Unassembled WGS sequence"/>
</dbReference>
<dbReference type="AlphaFoldDB" id="A0A4R1GLR3"/>
<name>A0A4R1GLR3_9BACT</name>
<organism evidence="2 3">
    <name type="scientific">Phorcysia thermohydrogeniphila</name>
    <dbReference type="NCBI Taxonomy" id="936138"/>
    <lineage>
        <taxon>Bacteria</taxon>
        <taxon>Pseudomonadati</taxon>
        <taxon>Aquificota</taxon>
        <taxon>Aquificia</taxon>
        <taxon>Desulfurobacteriales</taxon>
        <taxon>Desulfurobacteriaceae</taxon>
        <taxon>Phorcysia</taxon>
    </lineage>
</organism>
<dbReference type="Gene3D" id="2.40.10.220">
    <property type="entry name" value="predicted glycosyltransferase like domains"/>
    <property type="match status" value="1"/>
</dbReference>